<dbReference type="PROSITE" id="PS00843">
    <property type="entry name" value="DALA_DALA_LIGASE_1"/>
    <property type="match status" value="1"/>
</dbReference>
<dbReference type="SUPFAM" id="SSF56059">
    <property type="entry name" value="Glutathione synthetase ATP-binding domain-like"/>
    <property type="match status" value="1"/>
</dbReference>
<dbReference type="PANTHER" id="PTHR23132:SF25">
    <property type="entry name" value="D-ALANINE--D-ALANINE LIGASE A"/>
    <property type="match status" value="1"/>
</dbReference>
<dbReference type="InterPro" id="IPR011095">
    <property type="entry name" value="Dala_Dala_lig_C"/>
</dbReference>
<name>A0A317QJS3_9ACTN</name>
<evidence type="ECO:0000259" key="16">
    <source>
        <dbReference type="PROSITE" id="PS50975"/>
    </source>
</evidence>
<feature type="region of interest" description="Disordered" evidence="15">
    <location>
        <begin position="372"/>
        <end position="419"/>
    </location>
</feature>
<dbReference type="GO" id="GO:0005524">
    <property type="term" value="F:ATP binding"/>
    <property type="evidence" value="ECO:0007669"/>
    <property type="project" value="UniProtKB-UniRule"/>
</dbReference>
<evidence type="ECO:0000256" key="9">
    <source>
        <dbReference type="ARBA" id="ARBA00022960"/>
    </source>
</evidence>
<evidence type="ECO:0000256" key="13">
    <source>
        <dbReference type="HAMAP-Rule" id="MF_00047"/>
    </source>
</evidence>
<dbReference type="GO" id="GO:0071555">
    <property type="term" value="P:cell wall organization"/>
    <property type="evidence" value="ECO:0007669"/>
    <property type="project" value="UniProtKB-KW"/>
</dbReference>
<keyword evidence="13" id="KW-0963">Cytoplasm</keyword>
<dbReference type="GO" id="GO:0008360">
    <property type="term" value="P:regulation of cell shape"/>
    <property type="evidence" value="ECO:0007669"/>
    <property type="project" value="UniProtKB-KW"/>
</dbReference>
<dbReference type="Gene3D" id="3.40.50.20">
    <property type="match status" value="1"/>
</dbReference>
<feature type="compositionally biased region" description="Low complexity" evidence="15">
    <location>
        <begin position="373"/>
        <end position="382"/>
    </location>
</feature>
<evidence type="ECO:0000256" key="15">
    <source>
        <dbReference type="SAM" id="MobiDB-lite"/>
    </source>
</evidence>
<dbReference type="Pfam" id="PF01820">
    <property type="entry name" value="Dala_Dala_lig_N"/>
    <property type="match status" value="1"/>
</dbReference>
<dbReference type="NCBIfam" id="NF002528">
    <property type="entry name" value="PRK01966.1-4"/>
    <property type="match status" value="1"/>
</dbReference>
<dbReference type="GO" id="GO:0008716">
    <property type="term" value="F:D-alanine-D-alanine ligase activity"/>
    <property type="evidence" value="ECO:0007669"/>
    <property type="project" value="UniProtKB-UniRule"/>
</dbReference>
<dbReference type="FunFam" id="3.30.470.20:FF:000008">
    <property type="entry name" value="D-alanine--D-alanine ligase"/>
    <property type="match status" value="1"/>
</dbReference>
<comment type="catalytic activity">
    <reaction evidence="13">
        <text>2 D-alanine + ATP = D-alanyl-D-alanine + ADP + phosphate + H(+)</text>
        <dbReference type="Rhea" id="RHEA:11224"/>
        <dbReference type="ChEBI" id="CHEBI:15378"/>
        <dbReference type="ChEBI" id="CHEBI:30616"/>
        <dbReference type="ChEBI" id="CHEBI:43474"/>
        <dbReference type="ChEBI" id="CHEBI:57416"/>
        <dbReference type="ChEBI" id="CHEBI:57822"/>
        <dbReference type="ChEBI" id="CHEBI:456216"/>
        <dbReference type="EC" id="6.3.2.4"/>
    </reaction>
</comment>
<evidence type="ECO:0000256" key="11">
    <source>
        <dbReference type="ARBA" id="ARBA00023211"/>
    </source>
</evidence>
<evidence type="ECO:0000256" key="12">
    <source>
        <dbReference type="ARBA" id="ARBA00023316"/>
    </source>
</evidence>
<dbReference type="Pfam" id="PF07478">
    <property type="entry name" value="Dala_Dala_lig_C"/>
    <property type="match status" value="1"/>
</dbReference>
<evidence type="ECO:0000313" key="18">
    <source>
        <dbReference type="Proteomes" id="UP000246661"/>
    </source>
</evidence>
<keyword evidence="18" id="KW-1185">Reference proteome</keyword>
<comment type="pathway">
    <text evidence="13">Cell wall biogenesis; peptidoglycan biosynthesis.</text>
</comment>
<dbReference type="Gene3D" id="3.30.470.20">
    <property type="entry name" value="ATP-grasp fold, B domain"/>
    <property type="match status" value="1"/>
</dbReference>
<evidence type="ECO:0000256" key="7">
    <source>
        <dbReference type="ARBA" id="ARBA00022840"/>
    </source>
</evidence>
<sequence>MSGTGRVRVAVVFGGRSAEHAISCVSAGSVMAALDPERYEVVPVGITRDGRWVLADAGQRLAIDAGRLPEVTGGTAVSLVGDPAGRGLAVLDAAAAIGPALTEVDVVFPVLHGAYGEDGTIQGLLEMSGLPYVGSGVFASAASMDKEFTKKLLAAAGLPQGDHVVLRDAEGALTADPDALSAADRERLGLPVFVKPSRAGSSIGITKVTDWAQLPKAVATAAAVDPKVVVEASVPGREIECGVLAGRDGGPPEASLPAEIRLKPGTDWYDFDAKYLDDAVEFDVPADLTPEQTRLVQEASRRAYLAMDCEGLARVDFFLGAGPDGRERLVVNEVNTMPGFTPISMFPRMWAASGVSYAELVDRLVASALARAGRPGDQRTPGDPGPRRGRARRAARARARHRLHAHQRHPGGGAAAPATPETVEDLGELLLEEVPSGLPRIPDADLQPPAGAKTVDDVATYADDPARERMVLREYGYRHGWERFWGSTTGPLTSVFLDQFDDTAGAATYARDLAGNDAEVYDGVLRHDPSSLPDGCSLLTVAGADPATGLSGPAAFAWCAHGVFSVGVTAVADDEQAAADEVHDAVRAQLDRLPAA</sequence>
<dbReference type="PROSITE" id="PS00844">
    <property type="entry name" value="DALA_DALA_LIGASE_2"/>
    <property type="match status" value="1"/>
</dbReference>
<feature type="domain" description="ATP-grasp" evidence="16">
    <location>
        <begin position="150"/>
        <end position="366"/>
    </location>
</feature>
<evidence type="ECO:0000256" key="5">
    <source>
        <dbReference type="ARBA" id="ARBA00022723"/>
    </source>
</evidence>
<evidence type="ECO:0000256" key="10">
    <source>
        <dbReference type="ARBA" id="ARBA00022984"/>
    </source>
</evidence>
<gene>
    <name evidence="13" type="primary">ddl</name>
    <name evidence="17" type="ORF">JD79_02382</name>
</gene>
<evidence type="ECO:0000256" key="14">
    <source>
        <dbReference type="PROSITE-ProRule" id="PRU00409"/>
    </source>
</evidence>
<comment type="function">
    <text evidence="13">Cell wall formation.</text>
</comment>
<dbReference type="InterPro" id="IPR016185">
    <property type="entry name" value="PreATP-grasp_dom_sf"/>
</dbReference>
<evidence type="ECO:0000313" key="17">
    <source>
        <dbReference type="EMBL" id="PWW23213.1"/>
    </source>
</evidence>
<dbReference type="PROSITE" id="PS50975">
    <property type="entry name" value="ATP_GRASP"/>
    <property type="match status" value="1"/>
</dbReference>
<comment type="caution">
    <text evidence="17">The sequence shown here is derived from an EMBL/GenBank/DDBJ whole genome shotgun (WGS) entry which is preliminary data.</text>
</comment>
<keyword evidence="9 13" id="KW-0133">Cell shape</keyword>
<proteinExistence type="inferred from homology"/>
<dbReference type="InterPro" id="IPR013815">
    <property type="entry name" value="ATP_grasp_subdomain_1"/>
</dbReference>
<evidence type="ECO:0000256" key="8">
    <source>
        <dbReference type="ARBA" id="ARBA00022842"/>
    </source>
</evidence>
<evidence type="ECO:0000256" key="1">
    <source>
        <dbReference type="ARBA" id="ARBA00001936"/>
    </source>
</evidence>
<dbReference type="GO" id="GO:0005829">
    <property type="term" value="C:cytosol"/>
    <property type="evidence" value="ECO:0007669"/>
    <property type="project" value="TreeGrafter"/>
</dbReference>
<dbReference type="SUPFAM" id="SSF52440">
    <property type="entry name" value="PreATP-grasp domain"/>
    <property type="match status" value="1"/>
</dbReference>
<evidence type="ECO:0000256" key="3">
    <source>
        <dbReference type="ARBA" id="ARBA00010871"/>
    </source>
</evidence>
<dbReference type="InterPro" id="IPR000291">
    <property type="entry name" value="D-Ala_lig_Van_CS"/>
</dbReference>
<protein>
    <recommendedName>
        <fullName evidence="13">D-alanine--D-alanine ligase</fullName>
        <ecNumber evidence="13">6.3.2.4</ecNumber>
    </recommendedName>
    <alternativeName>
        <fullName evidence="13">D-Ala-D-Ala ligase</fullName>
    </alternativeName>
    <alternativeName>
        <fullName evidence="13">D-alanylalanine synthetase</fullName>
    </alternativeName>
</protein>
<dbReference type="Gene3D" id="3.30.1490.20">
    <property type="entry name" value="ATP-grasp fold, A domain"/>
    <property type="match status" value="1"/>
</dbReference>
<evidence type="ECO:0000256" key="4">
    <source>
        <dbReference type="ARBA" id="ARBA00022598"/>
    </source>
</evidence>
<keyword evidence="12 13" id="KW-0961">Cell wall biogenesis/degradation</keyword>
<dbReference type="RefSeq" id="WP_281270305.1">
    <property type="nucleotide sequence ID" value="NZ_QGTX01000001.1"/>
</dbReference>
<keyword evidence="4 13" id="KW-0436">Ligase</keyword>
<keyword evidence="10 13" id="KW-0573">Peptidoglycan synthesis</keyword>
<dbReference type="AlphaFoldDB" id="A0A317QJS3"/>
<comment type="subcellular location">
    <subcellularLocation>
        <location evidence="13">Cytoplasm</location>
    </subcellularLocation>
</comment>
<reference evidence="18" key="1">
    <citation type="submission" date="2018-05" db="EMBL/GenBank/DDBJ databases">
        <authorList>
            <person name="Klenk H.-P."/>
            <person name="Huntemann M."/>
            <person name="Clum A."/>
            <person name="Pillay M."/>
            <person name="Palaniappan K."/>
            <person name="Varghese N."/>
            <person name="Mikhailova N."/>
            <person name="Stamatis D."/>
            <person name="Reddy T."/>
            <person name="Daum C."/>
            <person name="Shapiro N."/>
            <person name="Ivanova N."/>
            <person name="Kyrpides N."/>
            <person name="Woyke T."/>
        </authorList>
    </citation>
    <scope>NUCLEOTIDE SEQUENCE [LARGE SCALE GENOMIC DNA]</scope>
    <source>
        <strain evidence="18">DSM 45417</strain>
    </source>
</reference>
<dbReference type="Proteomes" id="UP000246661">
    <property type="component" value="Unassembled WGS sequence"/>
</dbReference>
<comment type="cofactor">
    <cofactor evidence="1">
        <name>Mn(2+)</name>
        <dbReference type="ChEBI" id="CHEBI:29035"/>
    </cofactor>
</comment>
<evidence type="ECO:0000256" key="2">
    <source>
        <dbReference type="ARBA" id="ARBA00001946"/>
    </source>
</evidence>
<keyword evidence="11" id="KW-0464">Manganese</keyword>
<dbReference type="EMBL" id="QGTX01000001">
    <property type="protein sequence ID" value="PWW23213.1"/>
    <property type="molecule type" value="Genomic_DNA"/>
</dbReference>
<dbReference type="GO" id="GO:0009252">
    <property type="term" value="P:peptidoglycan biosynthetic process"/>
    <property type="evidence" value="ECO:0007669"/>
    <property type="project" value="UniProtKB-UniRule"/>
</dbReference>
<dbReference type="NCBIfam" id="TIGR01205">
    <property type="entry name" value="D_ala_D_alaTIGR"/>
    <property type="match status" value="1"/>
</dbReference>
<dbReference type="InterPro" id="IPR011127">
    <property type="entry name" value="Dala_Dala_lig_N"/>
</dbReference>
<dbReference type="InterPro" id="IPR005905">
    <property type="entry name" value="D_ala_D_ala"/>
</dbReference>
<organism evidence="17 18">
    <name type="scientific">Geodermatophilus normandii</name>
    <dbReference type="NCBI Taxonomy" id="1137989"/>
    <lineage>
        <taxon>Bacteria</taxon>
        <taxon>Bacillati</taxon>
        <taxon>Actinomycetota</taxon>
        <taxon>Actinomycetes</taxon>
        <taxon>Geodermatophilales</taxon>
        <taxon>Geodermatophilaceae</taxon>
        <taxon>Geodermatophilus</taxon>
    </lineage>
</organism>
<dbReference type="EC" id="6.3.2.4" evidence="13"/>
<keyword evidence="5" id="KW-0479">Metal-binding</keyword>
<dbReference type="NCBIfam" id="NF002378">
    <property type="entry name" value="PRK01372.1"/>
    <property type="match status" value="1"/>
</dbReference>
<dbReference type="UniPathway" id="UPA00219"/>
<evidence type="ECO:0000256" key="6">
    <source>
        <dbReference type="ARBA" id="ARBA00022741"/>
    </source>
</evidence>
<feature type="compositionally biased region" description="Basic residues" evidence="15">
    <location>
        <begin position="387"/>
        <end position="409"/>
    </location>
</feature>
<comment type="similarity">
    <text evidence="3 13">Belongs to the D-alanine--D-alanine ligase family.</text>
</comment>
<dbReference type="InterPro" id="IPR011761">
    <property type="entry name" value="ATP-grasp"/>
</dbReference>
<comment type="cofactor">
    <cofactor evidence="2">
        <name>Mg(2+)</name>
        <dbReference type="ChEBI" id="CHEBI:18420"/>
    </cofactor>
</comment>
<dbReference type="GO" id="GO:0046872">
    <property type="term" value="F:metal ion binding"/>
    <property type="evidence" value="ECO:0007669"/>
    <property type="project" value="UniProtKB-KW"/>
</dbReference>
<accession>A0A317QJS3</accession>
<dbReference type="HAMAP" id="MF_00047">
    <property type="entry name" value="Dala_Dala_lig"/>
    <property type="match status" value="1"/>
</dbReference>
<keyword evidence="6 14" id="KW-0547">Nucleotide-binding</keyword>
<keyword evidence="7 14" id="KW-0067">ATP-binding</keyword>
<keyword evidence="8" id="KW-0460">Magnesium</keyword>
<dbReference type="PANTHER" id="PTHR23132">
    <property type="entry name" value="D-ALANINE--D-ALANINE LIGASE"/>
    <property type="match status" value="1"/>
</dbReference>